<dbReference type="Gene3D" id="1.10.340.30">
    <property type="entry name" value="Hypothetical protein, domain 2"/>
    <property type="match status" value="1"/>
</dbReference>
<sequence length="352" mass="37693">MSSSSSGAVRGETTPASSATRQAKRNEVLTGLVNWMKENKRELPMRAEDVTPWGTLVGEVMSQQTPMPRVQPIWSRWMQLWPTPAALAVAPASRVLVEWGRLGYPSRALRLRECAIAISERPGGQVPADFESLCSLPGIGPYTASALMSFQFHERRAVLDTNIRRVIARIFSGIERPASSSPTRVERDLADSLLPSSGVECATWNLALMEFGAIACTSKNPGCDTCPLASECAWFVAGRPMVEVKRKSQAWAGTDRQARGRVVQLLRDLHVSGDSSVSSASSDSPVASGDSSATGNVPSPIDEAAPTVSYSAALEVATLPGSDPDQAPRVIEGLLADGLLVRVGEDRLALPR</sequence>
<dbReference type="PROSITE" id="PS00764">
    <property type="entry name" value="ENDONUCLEASE_III_1"/>
    <property type="match status" value="1"/>
</dbReference>
<evidence type="ECO:0000256" key="13">
    <source>
        <dbReference type="ARBA" id="ARBA00023295"/>
    </source>
</evidence>
<evidence type="ECO:0000256" key="4">
    <source>
        <dbReference type="ARBA" id="ARBA00012045"/>
    </source>
</evidence>
<dbReference type="SMART" id="SM00478">
    <property type="entry name" value="ENDO3c"/>
    <property type="match status" value="1"/>
</dbReference>
<proteinExistence type="inferred from homology"/>
<keyword evidence="7" id="KW-0479">Metal-binding</keyword>
<keyword evidence="17" id="KW-1185">Reference proteome</keyword>
<evidence type="ECO:0000256" key="3">
    <source>
        <dbReference type="ARBA" id="ARBA00008343"/>
    </source>
</evidence>
<evidence type="ECO:0000256" key="9">
    <source>
        <dbReference type="ARBA" id="ARBA00022801"/>
    </source>
</evidence>
<dbReference type="RefSeq" id="WP_006680706.1">
    <property type="nucleotide sequence ID" value="NZ_JH815208.1"/>
</dbReference>
<evidence type="ECO:0000256" key="8">
    <source>
        <dbReference type="ARBA" id="ARBA00022763"/>
    </source>
</evidence>
<keyword evidence="13" id="KW-0326">Glycosidase</keyword>
<dbReference type="STRING" id="883077.HMPREF9241_00500"/>
<keyword evidence="10" id="KW-0408">Iron</keyword>
<dbReference type="GO" id="GO:0034039">
    <property type="term" value="F:8-oxo-7,8-dihydroguanine DNA N-glycosylase activity"/>
    <property type="evidence" value="ECO:0007669"/>
    <property type="project" value="TreeGrafter"/>
</dbReference>
<evidence type="ECO:0000256" key="12">
    <source>
        <dbReference type="ARBA" id="ARBA00023204"/>
    </source>
</evidence>
<dbReference type="InterPro" id="IPR003265">
    <property type="entry name" value="HhH-GPD_domain"/>
</dbReference>
<evidence type="ECO:0000256" key="14">
    <source>
        <dbReference type="SAM" id="MobiDB-lite"/>
    </source>
</evidence>
<dbReference type="Gene3D" id="1.10.1670.10">
    <property type="entry name" value="Helix-hairpin-Helix base-excision DNA repair enzymes (C-terminal)"/>
    <property type="match status" value="1"/>
</dbReference>
<keyword evidence="6" id="KW-0004">4Fe-4S</keyword>
<comment type="catalytic activity">
    <reaction evidence="1">
        <text>Hydrolyzes free adenine bases from 7,8-dihydro-8-oxoguanine:adenine mismatched double-stranded DNA, leaving an apurinic site.</text>
        <dbReference type="EC" id="3.2.2.31"/>
    </reaction>
</comment>
<dbReference type="AlphaFoldDB" id="K0YTK0"/>
<dbReference type="InterPro" id="IPR011257">
    <property type="entry name" value="DNA_glycosylase"/>
</dbReference>
<dbReference type="InterPro" id="IPR004035">
    <property type="entry name" value="Endouclease-III_FeS-bd_BS"/>
</dbReference>
<dbReference type="SUPFAM" id="SSF48150">
    <property type="entry name" value="DNA-glycosylase"/>
    <property type="match status" value="1"/>
</dbReference>
<dbReference type="CDD" id="cd00056">
    <property type="entry name" value="ENDO3c"/>
    <property type="match status" value="1"/>
</dbReference>
<name>K0YTK0_9ACTO</name>
<dbReference type="GO" id="GO:0006298">
    <property type="term" value="P:mismatch repair"/>
    <property type="evidence" value="ECO:0007669"/>
    <property type="project" value="TreeGrafter"/>
</dbReference>
<dbReference type="Proteomes" id="UP000003994">
    <property type="component" value="Unassembled WGS sequence"/>
</dbReference>
<dbReference type="GO" id="GO:0000701">
    <property type="term" value="F:purine-specific mismatch base pair DNA N-glycosylase activity"/>
    <property type="evidence" value="ECO:0007669"/>
    <property type="project" value="UniProtKB-EC"/>
</dbReference>
<evidence type="ECO:0000256" key="5">
    <source>
        <dbReference type="ARBA" id="ARBA00022023"/>
    </source>
</evidence>
<feature type="region of interest" description="Disordered" evidence="14">
    <location>
        <begin position="1"/>
        <end position="23"/>
    </location>
</feature>
<dbReference type="InterPro" id="IPR000445">
    <property type="entry name" value="HhH_motif"/>
</dbReference>
<evidence type="ECO:0000313" key="16">
    <source>
        <dbReference type="EMBL" id="EJZ86911.1"/>
    </source>
</evidence>
<gene>
    <name evidence="16" type="ORF">HMPREF9241_00500</name>
</gene>
<dbReference type="GO" id="GO:0032357">
    <property type="term" value="F:oxidized purine DNA binding"/>
    <property type="evidence" value="ECO:0007669"/>
    <property type="project" value="TreeGrafter"/>
</dbReference>
<dbReference type="InterPro" id="IPR044298">
    <property type="entry name" value="MIG/MutY"/>
</dbReference>
<evidence type="ECO:0000313" key="17">
    <source>
        <dbReference type="Proteomes" id="UP000003994"/>
    </source>
</evidence>
<evidence type="ECO:0000256" key="6">
    <source>
        <dbReference type="ARBA" id="ARBA00022485"/>
    </source>
</evidence>
<dbReference type="HOGENOM" id="CLU_012862_2_0_11"/>
<dbReference type="GO" id="GO:0046872">
    <property type="term" value="F:metal ion binding"/>
    <property type="evidence" value="ECO:0007669"/>
    <property type="project" value="UniProtKB-KW"/>
</dbReference>
<dbReference type="GO" id="GO:0035485">
    <property type="term" value="F:adenine/guanine mispair binding"/>
    <property type="evidence" value="ECO:0007669"/>
    <property type="project" value="TreeGrafter"/>
</dbReference>
<reference evidence="16 17" key="1">
    <citation type="submission" date="2012-07" db="EMBL/GenBank/DDBJ databases">
        <title>The Genome Sequence of Actinomyces turicensis ACS-279-V-COL4.</title>
        <authorList>
            <consortium name="The Broad Institute Genome Sequencing Platform"/>
            <person name="Earl A."/>
            <person name="Ward D."/>
            <person name="Feldgarden M."/>
            <person name="Gevers D."/>
            <person name="Saerens B."/>
            <person name="Vaneechoutte M."/>
            <person name="Walker B."/>
            <person name="Young S.K."/>
            <person name="Zeng Q."/>
            <person name="Gargeya S."/>
            <person name="Fitzgerald M."/>
            <person name="Haas B."/>
            <person name="Abouelleil A."/>
            <person name="Alvarado L."/>
            <person name="Arachchi H.M."/>
            <person name="Berlin A."/>
            <person name="Chapman S.B."/>
            <person name="Goldberg J."/>
            <person name="Griggs A."/>
            <person name="Gujja S."/>
            <person name="Hansen M."/>
            <person name="Howarth C."/>
            <person name="Imamovic A."/>
            <person name="Larimer J."/>
            <person name="McCowen C."/>
            <person name="Montmayeur A."/>
            <person name="Murphy C."/>
            <person name="Neiman D."/>
            <person name="Pearson M."/>
            <person name="Priest M."/>
            <person name="Roberts A."/>
            <person name="Saif S."/>
            <person name="Shea T."/>
            <person name="Sisk P."/>
            <person name="Sykes S."/>
            <person name="Wortman J."/>
            <person name="Nusbaum C."/>
            <person name="Birren B."/>
        </authorList>
    </citation>
    <scope>NUCLEOTIDE SEQUENCE [LARGE SCALE GENOMIC DNA]</scope>
    <source>
        <strain evidence="16 17">ACS-279-V-Col4</strain>
    </source>
</reference>
<dbReference type="Pfam" id="PF00633">
    <property type="entry name" value="HHH"/>
    <property type="match status" value="1"/>
</dbReference>
<dbReference type="GO" id="GO:0051539">
    <property type="term" value="F:4 iron, 4 sulfur cluster binding"/>
    <property type="evidence" value="ECO:0007669"/>
    <property type="project" value="UniProtKB-KW"/>
</dbReference>
<keyword evidence="8" id="KW-0227">DNA damage</keyword>
<comment type="similarity">
    <text evidence="3">Belongs to the Nth/MutY family.</text>
</comment>
<dbReference type="EMBL" id="AGWQ01000004">
    <property type="protein sequence ID" value="EJZ86911.1"/>
    <property type="molecule type" value="Genomic_DNA"/>
</dbReference>
<evidence type="ECO:0000256" key="7">
    <source>
        <dbReference type="ARBA" id="ARBA00022723"/>
    </source>
</evidence>
<keyword evidence="11" id="KW-0411">Iron-sulfur</keyword>
<feature type="region of interest" description="Disordered" evidence="14">
    <location>
        <begin position="273"/>
        <end position="302"/>
    </location>
</feature>
<evidence type="ECO:0000256" key="1">
    <source>
        <dbReference type="ARBA" id="ARBA00000843"/>
    </source>
</evidence>
<feature type="domain" description="HhH-GPD" evidence="15">
    <location>
        <begin position="61"/>
        <end position="214"/>
    </location>
</feature>
<dbReference type="GO" id="GO:0006284">
    <property type="term" value="P:base-excision repair"/>
    <property type="evidence" value="ECO:0007669"/>
    <property type="project" value="InterPro"/>
</dbReference>
<dbReference type="EC" id="3.2.2.31" evidence="4"/>
<comment type="caution">
    <text evidence="16">The sequence shown here is derived from an EMBL/GenBank/DDBJ whole genome shotgun (WGS) entry which is preliminary data.</text>
</comment>
<comment type="cofactor">
    <cofactor evidence="2">
        <name>[4Fe-4S] cluster</name>
        <dbReference type="ChEBI" id="CHEBI:49883"/>
    </cofactor>
</comment>
<evidence type="ECO:0000256" key="2">
    <source>
        <dbReference type="ARBA" id="ARBA00001966"/>
    </source>
</evidence>
<evidence type="ECO:0000259" key="15">
    <source>
        <dbReference type="SMART" id="SM00478"/>
    </source>
</evidence>
<organism evidence="16 17">
    <name type="scientific">Schaalia turicensis ACS-279-V-Col4</name>
    <dbReference type="NCBI Taxonomy" id="883077"/>
    <lineage>
        <taxon>Bacteria</taxon>
        <taxon>Bacillati</taxon>
        <taxon>Actinomycetota</taxon>
        <taxon>Actinomycetes</taxon>
        <taxon>Actinomycetales</taxon>
        <taxon>Actinomycetaceae</taxon>
        <taxon>Schaalia</taxon>
    </lineage>
</organism>
<keyword evidence="12" id="KW-0234">DNA repair</keyword>
<evidence type="ECO:0000256" key="10">
    <source>
        <dbReference type="ARBA" id="ARBA00023004"/>
    </source>
</evidence>
<dbReference type="InterPro" id="IPR023170">
    <property type="entry name" value="HhH_base_excis_C"/>
</dbReference>
<dbReference type="PANTHER" id="PTHR42944">
    <property type="entry name" value="ADENINE DNA GLYCOSYLASE"/>
    <property type="match status" value="1"/>
</dbReference>
<keyword evidence="9" id="KW-0378">Hydrolase</keyword>
<dbReference type="eggNOG" id="COG1194">
    <property type="taxonomic scope" value="Bacteria"/>
</dbReference>
<evidence type="ECO:0000256" key="11">
    <source>
        <dbReference type="ARBA" id="ARBA00023014"/>
    </source>
</evidence>
<dbReference type="PANTHER" id="PTHR42944:SF1">
    <property type="entry name" value="ADENINE DNA GLYCOSYLASE"/>
    <property type="match status" value="1"/>
</dbReference>
<feature type="compositionally biased region" description="Low complexity" evidence="14">
    <location>
        <begin position="273"/>
        <end position="293"/>
    </location>
</feature>
<protein>
    <recommendedName>
        <fullName evidence="5">Adenine DNA glycosylase</fullName>
        <ecNumber evidence="4">3.2.2.31</ecNumber>
    </recommendedName>
</protein>
<accession>K0YTK0</accession>
<dbReference type="Pfam" id="PF00730">
    <property type="entry name" value="HhH-GPD"/>
    <property type="match status" value="1"/>
</dbReference>
<dbReference type="PATRIC" id="fig|883077.3.peg.496"/>